<dbReference type="Gene3D" id="1.10.260.40">
    <property type="entry name" value="lambda repressor-like DNA-binding domains"/>
    <property type="match status" value="1"/>
</dbReference>
<dbReference type="EMBL" id="SNYS01000009">
    <property type="protein sequence ID" value="TDQ68237.1"/>
    <property type="molecule type" value="Genomic_DNA"/>
</dbReference>
<keyword evidence="3" id="KW-1185">Reference proteome</keyword>
<protein>
    <submittedName>
        <fullName evidence="2">Y4mF family transcriptional regulator</fullName>
    </submittedName>
</protein>
<evidence type="ECO:0000313" key="3">
    <source>
        <dbReference type="Proteomes" id="UP000294855"/>
    </source>
</evidence>
<accession>A0A484F633</accession>
<organism evidence="2 3">
    <name type="scientific">Methanimicrococcus blatticola</name>
    <dbReference type="NCBI Taxonomy" id="91560"/>
    <lineage>
        <taxon>Archaea</taxon>
        <taxon>Methanobacteriati</taxon>
        <taxon>Methanobacteriota</taxon>
        <taxon>Stenosarchaea group</taxon>
        <taxon>Methanomicrobia</taxon>
        <taxon>Methanosarcinales</taxon>
        <taxon>Methanosarcinaceae</taxon>
        <taxon>Methanimicrococcus</taxon>
    </lineage>
</organism>
<comment type="caution">
    <text evidence="2">The sequence shown here is derived from an EMBL/GenBank/DDBJ whole genome shotgun (WGS) entry which is preliminary data.</text>
</comment>
<gene>
    <name evidence="2" type="ORF">C7391_1175</name>
</gene>
<dbReference type="RefSeq" id="WP_133517631.1">
    <property type="nucleotide sequence ID" value="NZ_JAHDUW010000004.1"/>
</dbReference>
<dbReference type="Pfam" id="PF01381">
    <property type="entry name" value="HTH_3"/>
    <property type="match status" value="1"/>
</dbReference>
<dbReference type="GO" id="GO:0003677">
    <property type="term" value="F:DNA binding"/>
    <property type="evidence" value="ECO:0007669"/>
    <property type="project" value="InterPro"/>
</dbReference>
<dbReference type="PROSITE" id="PS50943">
    <property type="entry name" value="HTH_CROC1"/>
    <property type="match status" value="1"/>
</dbReference>
<dbReference type="SUPFAM" id="SSF47413">
    <property type="entry name" value="lambda repressor-like DNA-binding domains"/>
    <property type="match status" value="1"/>
</dbReference>
<dbReference type="InterPro" id="IPR010982">
    <property type="entry name" value="Lambda_DNA-bd_dom_sf"/>
</dbReference>
<reference evidence="2 3" key="1">
    <citation type="submission" date="2019-03" db="EMBL/GenBank/DDBJ databases">
        <title>Genomic Encyclopedia of Type Strains, Phase IV (KMG-IV): sequencing the most valuable type-strain genomes for metagenomic binning, comparative biology and taxonomic classification.</title>
        <authorList>
            <person name="Goeker M."/>
        </authorList>
    </citation>
    <scope>NUCLEOTIDE SEQUENCE [LARGE SCALE GENOMIC DNA]</scope>
    <source>
        <strain evidence="2 3">DSM 13328</strain>
    </source>
</reference>
<dbReference type="Proteomes" id="UP000294855">
    <property type="component" value="Unassembled WGS sequence"/>
</dbReference>
<evidence type="ECO:0000313" key="2">
    <source>
        <dbReference type="EMBL" id="TDQ68237.1"/>
    </source>
</evidence>
<sequence length="72" mass="8364">MNKEKHLTLSEYVKIERKKANLTQLELSKKAGVGLRFIREMEQGKETLRMDKVNQVLFLFSSELGVVPLNEE</sequence>
<dbReference type="AlphaFoldDB" id="A0A484F633"/>
<dbReference type="InterPro" id="IPR001387">
    <property type="entry name" value="Cro/C1-type_HTH"/>
</dbReference>
<evidence type="ECO:0000259" key="1">
    <source>
        <dbReference type="PROSITE" id="PS50943"/>
    </source>
</evidence>
<proteinExistence type="predicted"/>
<name>A0A484F633_9EURY</name>
<feature type="domain" description="HTH cro/C1-type" evidence="1">
    <location>
        <begin position="13"/>
        <end position="45"/>
    </location>
</feature>
<dbReference type="CDD" id="cd00093">
    <property type="entry name" value="HTH_XRE"/>
    <property type="match status" value="1"/>
</dbReference>